<dbReference type="PANTHER" id="PTHR24321">
    <property type="entry name" value="DEHYDROGENASES, SHORT CHAIN"/>
    <property type="match status" value="1"/>
</dbReference>
<dbReference type="SUPFAM" id="SSF51735">
    <property type="entry name" value="NAD(P)-binding Rossmann-fold domains"/>
    <property type="match status" value="1"/>
</dbReference>
<proteinExistence type="inferred from homology"/>
<evidence type="ECO:0000256" key="1">
    <source>
        <dbReference type="ARBA" id="ARBA00006484"/>
    </source>
</evidence>
<dbReference type="OrthoDB" id="1669814at2759"/>
<dbReference type="InterPro" id="IPR036291">
    <property type="entry name" value="NAD(P)-bd_dom_sf"/>
</dbReference>
<dbReference type="PRINTS" id="PR00081">
    <property type="entry name" value="GDHRDH"/>
</dbReference>
<dbReference type="RefSeq" id="XP_058310994.1">
    <property type="nucleotide sequence ID" value="XM_058451532.1"/>
</dbReference>
<dbReference type="CDD" id="cd05233">
    <property type="entry name" value="SDR_c"/>
    <property type="match status" value="1"/>
</dbReference>
<keyword evidence="2" id="KW-0560">Oxidoreductase</keyword>
<sequence length="241" mass="25657">MGAATCRLLAERGAGAICVGDVVSKGFGALQESIAAINPSVKVRCKILDVASSTSVDEWINDIISTFGELHGVANIAGLPQAIGERGVPAILEETDEEWRRILGVNLNGIFYCTRSEIKAMKSLPTANRAIVNVSSMASLQHNPDVYAYRTSKAACSHFTTSVAKDTTSLGIRINCVSPGVTDTPMLGSFIRSSDQVREGWIKKGWNFMSAEDVARVVVWLLGDDSIPVFGSNINVGAGLP</sequence>
<accession>A0A9W9T842</accession>
<evidence type="ECO:0000256" key="2">
    <source>
        <dbReference type="ARBA" id="ARBA00023002"/>
    </source>
</evidence>
<dbReference type="InterPro" id="IPR002347">
    <property type="entry name" value="SDR_fam"/>
</dbReference>
<dbReference type="GO" id="GO:0016491">
    <property type="term" value="F:oxidoreductase activity"/>
    <property type="evidence" value="ECO:0007669"/>
    <property type="project" value="UniProtKB-KW"/>
</dbReference>
<dbReference type="PANTHER" id="PTHR24321:SF8">
    <property type="entry name" value="ESTRADIOL 17-BETA-DEHYDROGENASE 8-RELATED"/>
    <property type="match status" value="1"/>
</dbReference>
<comment type="caution">
    <text evidence="3">The sequence shown here is derived from an EMBL/GenBank/DDBJ whole genome shotgun (WGS) entry which is preliminary data.</text>
</comment>
<reference evidence="3" key="2">
    <citation type="journal article" date="2023" name="IMA Fungus">
        <title>Comparative genomic study of the Penicillium genus elucidates a diverse pangenome and 15 lateral gene transfer events.</title>
        <authorList>
            <person name="Petersen C."/>
            <person name="Sorensen T."/>
            <person name="Nielsen M.R."/>
            <person name="Sondergaard T.E."/>
            <person name="Sorensen J.L."/>
            <person name="Fitzpatrick D.A."/>
            <person name="Frisvad J.C."/>
            <person name="Nielsen K.L."/>
        </authorList>
    </citation>
    <scope>NUCLEOTIDE SEQUENCE</scope>
    <source>
        <strain evidence="3">IBT 15544</strain>
    </source>
</reference>
<dbReference type="Gene3D" id="3.40.50.720">
    <property type="entry name" value="NAD(P)-binding Rossmann-like Domain"/>
    <property type="match status" value="1"/>
</dbReference>
<comment type="similarity">
    <text evidence="1">Belongs to the short-chain dehydrogenases/reductases (SDR) family.</text>
</comment>
<reference evidence="3" key="1">
    <citation type="submission" date="2022-12" db="EMBL/GenBank/DDBJ databases">
        <authorList>
            <person name="Petersen C."/>
        </authorList>
    </citation>
    <scope>NUCLEOTIDE SEQUENCE</scope>
    <source>
        <strain evidence="3">IBT 15544</strain>
    </source>
</reference>
<dbReference type="Proteomes" id="UP001150904">
    <property type="component" value="Unassembled WGS sequence"/>
</dbReference>
<keyword evidence="4" id="KW-1185">Reference proteome</keyword>
<protein>
    <submittedName>
        <fullName evidence="3">Chanoclavine-I dehydrogenase</fullName>
    </submittedName>
</protein>
<dbReference type="EMBL" id="JAPQKR010000008">
    <property type="protein sequence ID" value="KAJ5212824.1"/>
    <property type="molecule type" value="Genomic_DNA"/>
</dbReference>
<evidence type="ECO:0000313" key="4">
    <source>
        <dbReference type="Proteomes" id="UP001150904"/>
    </source>
</evidence>
<dbReference type="AlphaFoldDB" id="A0A9W9T842"/>
<name>A0A9W9T842_9EURO</name>
<evidence type="ECO:0000313" key="3">
    <source>
        <dbReference type="EMBL" id="KAJ5212824.1"/>
    </source>
</evidence>
<gene>
    <name evidence="3" type="ORF">N7498_004470</name>
</gene>
<dbReference type="Pfam" id="PF13561">
    <property type="entry name" value="adh_short_C2"/>
    <property type="match status" value="1"/>
</dbReference>
<dbReference type="GeneID" id="83178833"/>
<organism evidence="3 4">
    <name type="scientific">Penicillium cinerascens</name>
    <dbReference type="NCBI Taxonomy" id="70096"/>
    <lineage>
        <taxon>Eukaryota</taxon>
        <taxon>Fungi</taxon>
        <taxon>Dikarya</taxon>
        <taxon>Ascomycota</taxon>
        <taxon>Pezizomycotina</taxon>
        <taxon>Eurotiomycetes</taxon>
        <taxon>Eurotiomycetidae</taxon>
        <taxon>Eurotiales</taxon>
        <taxon>Aspergillaceae</taxon>
        <taxon>Penicillium</taxon>
    </lineage>
</organism>